<accession>A0A383AF84</accession>
<name>A0A383AF84_9ZZZZ</name>
<dbReference type="Pfam" id="PF11746">
    <property type="entry name" value="DUF3303"/>
    <property type="match status" value="1"/>
</dbReference>
<protein>
    <submittedName>
        <fullName evidence="1">Uncharacterized protein</fullName>
    </submittedName>
</protein>
<reference evidence="1" key="1">
    <citation type="submission" date="2018-05" db="EMBL/GenBank/DDBJ databases">
        <authorList>
            <person name="Lanie J.A."/>
            <person name="Ng W.-L."/>
            <person name="Kazmierczak K.M."/>
            <person name="Andrzejewski T.M."/>
            <person name="Davidsen T.M."/>
            <person name="Wayne K.J."/>
            <person name="Tettelin H."/>
            <person name="Glass J.I."/>
            <person name="Rusch D."/>
            <person name="Podicherti R."/>
            <person name="Tsui H.-C.T."/>
            <person name="Winkler M.E."/>
        </authorList>
    </citation>
    <scope>NUCLEOTIDE SEQUENCE</scope>
</reference>
<dbReference type="AlphaFoldDB" id="A0A383AF84"/>
<organism evidence="1">
    <name type="scientific">marine metagenome</name>
    <dbReference type="NCBI Taxonomy" id="408172"/>
    <lineage>
        <taxon>unclassified sequences</taxon>
        <taxon>metagenomes</taxon>
        <taxon>ecological metagenomes</taxon>
    </lineage>
</organism>
<sequence>MLFHITAQHDHLSCGGVAARKSGQDITDFQKGSGRWMEGNDKVKVIAAYLNQPSHRIFAVVEANTYDDLNSFTNHWKDSGSCDVQLVGDGISARHAAGNWGK</sequence>
<dbReference type="EMBL" id="UINC01191289">
    <property type="protein sequence ID" value="SVE05855.1"/>
    <property type="molecule type" value="Genomic_DNA"/>
</dbReference>
<dbReference type="InterPro" id="IPR021734">
    <property type="entry name" value="DUF3303"/>
</dbReference>
<proteinExistence type="predicted"/>
<gene>
    <name evidence="1" type="ORF">METZ01_LOCUS458709</name>
</gene>
<evidence type="ECO:0000313" key="1">
    <source>
        <dbReference type="EMBL" id="SVE05855.1"/>
    </source>
</evidence>